<keyword evidence="5 7" id="KW-1015">Disulfide bond</keyword>
<feature type="non-terminal residue" evidence="11">
    <location>
        <position position="1"/>
    </location>
</feature>
<proteinExistence type="inferred from homology"/>
<accession>A0A813JRT6</accession>
<keyword evidence="4 8" id="KW-0378">Hydrolase</keyword>
<feature type="transmembrane region" description="Helical" evidence="10">
    <location>
        <begin position="576"/>
        <end position="596"/>
    </location>
</feature>
<evidence type="ECO:0000256" key="10">
    <source>
        <dbReference type="SAM" id="Phobius"/>
    </source>
</evidence>
<gene>
    <name evidence="11" type="ORF">PGLA2088_LOCUS22428</name>
</gene>
<evidence type="ECO:0000313" key="11">
    <source>
        <dbReference type="EMBL" id="CAE8681431.1"/>
    </source>
</evidence>
<dbReference type="SUPFAM" id="SSF48225">
    <property type="entry name" value="Seven-hairpin glycosidases"/>
    <property type="match status" value="1"/>
</dbReference>
<dbReference type="Proteomes" id="UP000626109">
    <property type="component" value="Unassembled WGS sequence"/>
</dbReference>
<keyword evidence="8" id="KW-0326">Glycosidase</keyword>
<keyword evidence="10" id="KW-1133">Transmembrane helix</keyword>
<organism evidence="11 12">
    <name type="scientific">Polarella glacialis</name>
    <name type="common">Dinoflagellate</name>
    <dbReference type="NCBI Taxonomy" id="89957"/>
    <lineage>
        <taxon>Eukaryota</taxon>
        <taxon>Sar</taxon>
        <taxon>Alveolata</taxon>
        <taxon>Dinophyceae</taxon>
        <taxon>Suessiales</taxon>
        <taxon>Suessiaceae</taxon>
        <taxon>Polarella</taxon>
    </lineage>
</organism>
<sequence length="1654" mass="178588">MAGGALWVPGSEDNLVVLRGPEPLWAGASLAGLLLLAFLLGVALRLCVRCGYRLFLCCFRCLRPAFAVVNWVLSGCVWLVRRRCVEPPSSVSARVQVSSWERLLIAALRLISRRRRISLAFKRGDSASLRQAEGSRPSQARLNRGGLPRLQLRHPRGLCGRWRKARASAMADPSAAELNTLNNLVSIYDWAGFDGELLSALASALGVPTKIRDVVFVNRFTCDLTVGALTLPGAAATDPRVPVPPVQQGRVEVVRLVCLLRCGMPVDTPGAPSTASASGAGGAASGSIAQPGAMDPGSLGVLLGSPHGVLLCSRQPFHSLTLQPGHGFTLWPSRFCFAAFAGLLGSLWPARCLARQPSRGFALQPSAVSQLVFAVWSRLYLAAIRVLLCSLRGFAWQPLARSVSCEAALTGFCFAAVSLWSRLYLAAIRVLLCSLRGFAWQPLARSVSCEAALTGFCFAAPGHGLPCAITVLLGSLRGCAWQPLARSVSCEAALTGFCFAAAALTGFCFVAVSRFAACLCSLVTALPCSRQGFALQPSPVCLAALGRSVSCEAALTGVCFAAAAVSQRDVAVWSRFYLAVITVLLGSLRGFAWQPLARSAAFGPLGVLRSSPLGVLLCSRQPFHSLTLQPGHGFTLRPSGFCFAAFAGLLGSLWPARCLARQPSRGFALQPSAVSQLDFAAWSRFYLATIMVLLGSLRGCAWQPLARSVSCEAALTGFCLQPSAVSQLVFAVWSRLYLAAIRVLLCSLRGFAWQPLARSVSCEAALTGQPHGVLLCSRQPFRSLSLQSGHGFTLRPSGFCFAAFAGLLGSLWPARCLARQPSRGFALQPSAVTQLDFAAWSRFYFAAITVLLGSLRGFAWQPLARSVSCEAALTGFPLGLAVRVKSDSRGALGSFRALLGDALDFGVNSWRFGLPEALREILEAEPVEVCHGETKLCCSCSSQELMARTNGVSGSRKVRQKGAVGGDEDSTDNGGWRRSLCWVCAAASALTWIALLFLTGHHFLERAEAEAPAPVSQGLGTNRAPEAASHHILKQKADLLESVVAGLRKELDDRDVKVVHLEGQLAAIRQPPPDTRRAPAMGGERPPQDAAPKVQQPPVAAFLRGGPPPLPGLGGRSPCDFRENVDYLTSGAEDLVQAQVTPEQCCQLCITKNELAPGSCTISVLSSETDSPPRACWIKGGSSSDLRAVHKPGVRACWPPGHGLIPVNPPDPVKLVSEQEKRLQMLSASPGMGFVSVDLLRQRAVAIRGAIRHAWDGYRRLAWGMDELQPIAGRGKMNKFNHAVTMVDSLSTLWIAGLKEEFNEAKAWMAANMASKLRGISGSASVFETTIRTLGGLLSAYDLSRDKLFLDLSVQLGHKIVSVVSNAGVTPYTFSGGNGGMGCHSLAESGTIQLEMRYLSHVTGDPSFAERVDKFYALVRGKKSIDGLYSNCYDSGRGKITMGADGDSFYEYLIKAYVQGGQRDEALWGMYDQAVDGMEKHLVKKAEDLTYLGVLQWNGGDTGNYVAEMEHLTCFVPGWLALGANTSKGEQTRSHRMDLAKSIAYTCWQMYEKQPTGIGPERVKGHRIDLSQTNTREYILRPEAAEGWFYMREFTQDDMYREWGWKTFLAFEKWLWVPNGYASLQDVRSANKQYIDRMESFFIAETLKYLFLLQ</sequence>
<reference evidence="11" key="1">
    <citation type="submission" date="2021-02" db="EMBL/GenBank/DDBJ databases">
        <authorList>
            <person name="Dougan E. K."/>
            <person name="Rhodes N."/>
            <person name="Thang M."/>
            <person name="Chan C."/>
        </authorList>
    </citation>
    <scope>NUCLEOTIDE SEQUENCE</scope>
</reference>
<evidence type="ECO:0000256" key="2">
    <source>
        <dbReference type="ARBA" id="ARBA00004922"/>
    </source>
</evidence>
<feature type="transmembrane region" description="Helical" evidence="10">
    <location>
        <begin position="493"/>
        <end position="512"/>
    </location>
</feature>
<evidence type="ECO:0000256" key="6">
    <source>
        <dbReference type="PIRSR" id="PIRSR601382-1"/>
    </source>
</evidence>
<evidence type="ECO:0000313" key="12">
    <source>
        <dbReference type="Proteomes" id="UP000626109"/>
    </source>
</evidence>
<name>A0A813JRT6_POLGL</name>
<evidence type="ECO:0000256" key="9">
    <source>
        <dbReference type="SAM" id="MobiDB-lite"/>
    </source>
</evidence>
<dbReference type="GO" id="GO:0000139">
    <property type="term" value="C:Golgi membrane"/>
    <property type="evidence" value="ECO:0007669"/>
    <property type="project" value="TreeGrafter"/>
</dbReference>
<dbReference type="InterPro" id="IPR012341">
    <property type="entry name" value="6hp_glycosidase-like_sf"/>
</dbReference>
<dbReference type="PANTHER" id="PTHR11742">
    <property type="entry name" value="MANNOSYL-OLIGOSACCHARIDE ALPHA-1,2-MANNOSIDASE-RELATED"/>
    <property type="match status" value="1"/>
</dbReference>
<comment type="caution">
    <text evidence="11">The sequence shown here is derived from an EMBL/GenBank/DDBJ whole genome shotgun (WGS) entry which is preliminary data.</text>
</comment>
<dbReference type="PANTHER" id="PTHR11742:SF6">
    <property type="entry name" value="MANNOSYL-OLIGOSACCHARIDE ALPHA-1,2-MANNOSIDASE IA-RELATED"/>
    <property type="match status" value="1"/>
</dbReference>
<dbReference type="InterPro" id="IPR050749">
    <property type="entry name" value="Glycosyl_Hydrolase_47"/>
</dbReference>
<evidence type="ECO:0000256" key="3">
    <source>
        <dbReference type="ARBA" id="ARBA00007658"/>
    </source>
</evidence>
<dbReference type="InterPro" id="IPR001382">
    <property type="entry name" value="Glyco_hydro_47"/>
</dbReference>
<keyword evidence="10" id="KW-0812">Transmembrane</keyword>
<feature type="active site" evidence="6">
    <location>
        <position position="1447"/>
    </location>
</feature>
<dbReference type="EMBL" id="CAJNNW010025956">
    <property type="protein sequence ID" value="CAE8681431.1"/>
    <property type="molecule type" value="Genomic_DNA"/>
</dbReference>
<dbReference type="GO" id="GO:0005783">
    <property type="term" value="C:endoplasmic reticulum"/>
    <property type="evidence" value="ECO:0007669"/>
    <property type="project" value="TreeGrafter"/>
</dbReference>
<evidence type="ECO:0000256" key="5">
    <source>
        <dbReference type="ARBA" id="ARBA00023157"/>
    </source>
</evidence>
<evidence type="ECO:0000256" key="7">
    <source>
        <dbReference type="PIRSR" id="PIRSR601382-3"/>
    </source>
</evidence>
<evidence type="ECO:0000256" key="1">
    <source>
        <dbReference type="ARBA" id="ARBA00001913"/>
    </source>
</evidence>
<feature type="active site" evidence="6">
    <location>
        <position position="1583"/>
    </location>
</feature>
<feature type="region of interest" description="Disordered" evidence="9">
    <location>
        <begin position="951"/>
        <end position="970"/>
    </location>
</feature>
<keyword evidence="10" id="KW-0472">Membrane</keyword>
<feature type="transmembrane region" description="Helical" evidence="10">
    <location>
        <begin position="60"/>
        <end position="80"/>
    </location>
</feature>
<dbReference type="Pfam" id="PF01532">
    <property type="entry name" value="Glyco_hydro_47"/>
    <property type="match status" value="1"/>
</dbReference>
<evidence type="ECO:0000256" key="8">
    <source>
        <dbReference type="RuleBase" id="RU361193"/>
    </source>
</evidence>
<comment type="cofactor">
    <cofactor evidence="1">
        <name>Ca(2+)</name>
        <dbReference type="ChEBI" id="CHEBI:29108"/>
    </cofactor>
</comment>
<feature type="region of interest" description="Disordered" evidence="9">
    <location>
        <begin position="1070"/>
        <end position="1093"/>
    </location>
</feature>
<dbReference type="GO" id="GO:0004571">
    <property type="term" value="F:mannosyl-oligosaccharide 1,2-alpha-mannosidase activity"/>
    <property type="evidence" value="ECO:0007669"/>
    <property type="project" value="InterPro"/>
</dbReference>
<comment type="pathway">
    <text evidence="2">Protein modification; protein glycosylation.</text>
</comment>
<evidence type="ECO:0000256" key="4">
    <source>
        <dbReference type="ARBA" id="ARBA00022801"/>
    </source>
</evidence>
<dbReference type="InterPro" id="IPR036026">
    <property type="entry name" value="Seven-hairpin_glycosidases"/>
</dbReference>
<feature type="transmembrane region" description="Helical" evidence="10">
    <location>
        <begin position="24"/>
        <end position="48"/>
    </location>
</feature>
<comment type="similarity">
    <text evidence="3 8">Belongs to the glycosyl hydrolase 47 family.</text>
</comment>
<dbReference type="GO" id="GO:0005975">
    <property type="term" value="P:carbohydrate metabolic process"/>
    <property type="evidence" value="ECO:0007669"/>
    <property type="project" value="InterPro"/>
</dbReference>
<feature type="active site" description="Proton donor" evidence="6">
    <location>
        <position position="1561"/>
    </location>
</feature>
<protein>
    <recommendedName>
        <fullName evidence="8">alpha-1,2-Mannosidase</fullName>
        <ecNumber evidence="8">3.2.1.-</ecNumber>
    </recommendedName>
</protein>
<feature type="disulfide bond" evidence="7">
    <location>
        <begin position="1514"/>
        <end position="1547"/>
    </location>
</feature>
<dbReference type="PRINTS" id="PR00747">
    <property type="entry name" value="GLYHDRLASE47"/>
</dbReference>
<dbReference type="EC" id="3.2.1.-" evidence="8"/>
<feature type="active site" description="Proton donor" evidence="6">
    <location>
        <position position="1328"/>
    </location>
</feature>
<dbReference type="GO" id="GO:0005509">
    <property type="term" value="F:calcium ion binding"/>
    <property type="evidence" value="ECO:0007669"/>
    <property type="project" value="InterPro"/>
</dbReference>
<dbReference type="Gene3D" id="1.50.10.10">
    <property type="match status" value="1"/>
</dbReference>